<reference evidence="2 3" key="1">
    <citation type="submission" date="2018-05" db="EMBL/GenBank/DDBJ databases">
        <title>Genomic Encyclopedia of Type Strains, Phase IV (KMG-IV): sequencing the most valuable type-strain genomes for metagenomic binning, comparative biology and taxonomic classification.</title>
        <authorList>
            <person name="Goeker M."/>
        </authorList>
    </citation>
    <scope>NUCLEOTIDE SEQUENCE [LARGE SCALE GENOMIC DNA]</scope>
    <source>
        <strain evidence="2 3">DSM 18773</strain>
    </source>
</reference>
<accession>A0A316E122</accession>
<sequence>MATTKASTAEPKPKRSRKQPKPAAAEPLIELNPAFQKQGMSTAWQQFYAQVKQAVTE</sequence>
<feature type="region of interest" description="Disordered" evidence="1">
    <location>
        <begin position="1"/>
        <end position="26"/>
    </location>
</feature>
<keyword evidence="3" id="KW-1185">Reference proteome</keyword>
<dbReference type="EMBL" id="QGGL01000001">
    <property type="protein sequence ID" value="PWK16510.1"/>
    <property type="molecule type" value="Genomic_DNA"/>
</dbReference>
<proteinExistence type="predicted"/>
<gene>
    <name evidence="2" type="ORF">C7459_101376</name>
</gene>
<name>A0A316E122_9BACL</name>
<evidence type="ECO:0000256" key="1">
    <source>
        <dbReference type="SAM" id="MobiDB-lite"/>
    </source>
</evidence>
<evidence type="ECO:0000313" key="3">
    <source>
        <dbReference type="Proteomes" id="UP000245634"/>
    </source>
</evidence>
<dbReference type="RefSeq" id="WP_170119202.1">
    <property type="nucleotide sequence ID" value="NZ_QGGL01000001.1"/>
</dbReference>
<organism evidence="2 3">
    <name type="scientific">Tumebacillus permanentifrigoris</name>
    <dbReference type="NCBI Taxonomy" id="378543"/>
    <lineage>
        <taxon>Bacteria</taxon>
        <taxon>Bacillati</taxon>
        <taxon>Bacillota</taxon>
        <taxon>Bacilli</taxon>
        <taxon>Bacillales</taxon>
        <taxon>Alicyclobacillaceae</taxon>
        <taxon>Tumebacillus</taxon>
    </lineage>
</organism>
<dbReference type="AlphaFoldDB" id="A0A316E122"/>
<evidence type="ECO:0000313" key="2">
    <source>
        <dbReference type="EMBL" id="PWK16510.1"/>
    </source>
</evidence>
<comment type="caution">
    <text evidence="2">The sequence shown here is derived from an EMBL/GenBank/DDBJ whole genome shotgun (WGS) entry which is preliminary data.</text>
</comment>
<dbReference type="Proteomes" id="UP000245634">
    <property type="component" value="Unassembled WGS sequence"/>
</dbReference>
<protein>
    <submittedName>
        <fullName evidence="2">Uncharacterized protein</fullName>
    </submittedName>
</protein>